<protein>
    <submittedName>
        <fullName evidence="1">Uncharacterized protein</fullName>
    </submittedName>
</protein>
<comment type="caution">
    <text evidence="1">The sequence shown here is derived from an EMBL/GenBank/DDBJ whole genome shotgun (WGS) entry which is preliminary data.</text>
</comment>
<accession>A0ABQ8JTT8</accession>
<gene>
    <name evidence="1" type="ORF">DERP_004883</name>
</gene>
<organism evidence="1 2">
    <name type="scientific">Dermatophagoides pteronyssinus</name>
    <name type="common">European house dust mite</name>
    <dbReference type="NCBI Taxonomy" id="6956"/>
    <lineage>
        <taxon>Eukaryota</taxon>
        <taxon>Metazoa</taxon>
        <taxon>Ecdysozoa</taxon>
        <taxon>Arthropoda</taxon>
        <taxon>Chelicerata</taxon>
        <taxon>Arachnida</taxon>
        <taxon>Acari</taxon>
        <taxon>Acariformes</taxon>
        <taxon>Sarcoptiformes</taxon>
        <taxon>Astigmata</taxon>
        <taxon>Psoroptidia</taxon>
        <taxon>Analgoidea</taxon>
        <taxon>Pyroglyphidae</taxon>
        <taxon>Dermatophagoidinae</taxon>
        <taxon>Dermatophagoides</taxon>
    </lineage>
</organism>
<dbReference type="Proteomes" id="UP000887458">
    <property type="component" value="Unassembled WGS sequence"/>
</dbReference>
<reference evidence="1 2" key="2">
    <citation type="journal article" date="2022" name="Mol. Biol. Evol.">
        <title>Comparative Genomics Reveals Insights into the Divergent Evolution of Astigmatic Mites and Household Pest Adaptations.</title>
        <authorList>
            <person name="Xiong Q."/>
            <person name="Wan A.T."/>
            <person name="Liu X."/>
            <person name="Fung C.S."/>
            <person name="Xiao X."/>
            <person name="Malainual N."/>
            <person name="Hou J."/>
            <person name="Wang L."/>
            <person name="Wang M."/>
            <person name="Yang K.Y."/>
            <person name="Cui Y."/>
            <person name="Leung E.L."/>
            <person name="Nong W."/>
            <person name="Shin S.K."/>
            <person name="Au S.W."/>
            <person name="Jeong K.Y."/>
            <person name="Chew F.T."/>
            <person name="Hui J.H."/>
            <person name="Leung T.F."/>
            <person name="Tungtrongchitr A."/>
            <person name="Zhong N."/>
            <person name="Liu Z."/>
            <person name="Tsui S.K."/>
        </authorList>
    </citation>
    <scope>NUCLEOTIDE SEQUENCE [LARGE SCALE GENOMIC DNA]</scope>
    <source>
        <strain evidence="1">Derp</strain>
    </source>
</reference>
<dbReference type="EMBL" id="NJHN03000017">
    <property type="protein sequence ID" value="KAH9425667.1"/>
    <property type="molecule type" value="Genomic_DNA"/>
</dbReference>
<evidence type="ECO:0000313" key="1">
    <source>
        <dbReference type="EMBL" id="KAH9425667.1"/>
    </source>
</evidence>
<evidence type="ECO:0000313" key="2">
    <source>
        <dbReference type="Proteomes" id="UP000887458"/>
    </source>
</evidence>
<keyword evidence="2" id="KW-1185">Reference proteome</keyword>
<reference evidence="1 2" key="1">
    <citation type="journal article" date="2018" name="J. Allergy Clin. Immunol.">
        <title>High-quality assembly of Dermatophagoides pteronyssinus genome and transcriptome reveals a wide range of novel allergens.</title>
        <authorList>
            <person name="Liu X.Y."/>
            <person name="Yang K.Y."/>
            <person name="Wang M.Q."/>
            <person name="Kwok J.S."/>
            <person name="Zeng X."/>
            <person name="Yang Z."/>
            <person name="Xiao X.J."/>
            <person name="Lau C.P."/>
            <person name="Li Y."/>
            <person name="Huang Z.M."/>
            <person name="Ba J.G."/>
            <person name="Yim A.K."/>
            <person name="Ouyang C.Y."/>
            <person name="Ngai S.M."/>
            <person name="Chan T.F."/>
            <person name="Leung E.L."/>
            <person name="Liu L."/>
            <person name="Liu Z.G."/>
            <person name="Tsui S.K."/>
        </authorList>
    </citation>
    <scope>NUCLEOTIDE SEQUENCE [LARGE SCALE GENOMIC DNA]</scope>
    <source>
        <strain evidence="1">Derp</strain>
    </source>
</reference>
<sequence>MTDNNKLFAILVFRVQRNRGHKFAICSRSAVVLVRTISLRSIRQLASLYTPDTVAIRALTNALIACPIGATIPESKFNT</sequence>
<proteinExistence type="predicted"/>
<name>A0ABQ8JTT8_DERPT</name>